<comment type="catalytic activity">
    <reaction evidence="1 9">
        <text>[eIF5A protein]-deoxyhypusine + AH2 + O2 = [eIF5A protein]-hypusine + A + H2O</text>
        <dbReference type="Rhea" id="RHEA:14101"/>
        <dbReference type="Rhea" id="RHEA-COMP:10144"/>
        <dbReference type="Rhea" id="RHEA-COMP:12592"/>
        <dbReference type="ChEBI" id="CHEBI:13193"/>
        <dbReference type="ChEBI" id="CHEBI:15377"/>
        <dbReference type="ChEBI" id="CHEBI:15379"/>
        <dbReference type="ChEBI" id="CHEBI:17499"/>
        <dbReference type="ChEBI" id="CHEBI:82657"/>
        <dbReference type="ChEBI" id="CHEBI:91175"/>
        <dbReference type="EC" id="1.14.99.29"/>
    </reaction>
</comment>
<keyword evidence="5 9" id="KW-0560">Oxidoreductase</keyword>
<evidence type="ECO:0000313" key="11">
    <source>
        <dbReference type="EMBL" id="KAI7844634.1"/>
    </source>
</evidence>
<name>A0AAD5E1N3_9CHLO</name>
<feature type="binding site" evidence="9">
    <location>
        <position position="94"/>
    </location>
    <ligand>
        <name>Fe cation</name>
        <dbReference type="ChEBI" id="CHEBI:24875"/>
        <label>1</label>
    </ligand>
</feature>
<accession>A0AAD5E1N3</accession>
<sequence length="294" mass="31477">MAELVERDDSVVAGLLAKLKDPDTNLPAKYRILFSLRGIAGPAAHAAMLEGLKDPSALFRHEVAYCLGQRQDPAAVATLKQILKDEAEHPMVRHEAGEALGAIGTEECLSAVRQHVQDPCQESRESRYYSVDPTPAAPAATPLPQLRSSLLNEEEAIFERYRAMFALRNRGGSEAVEALGASFAAQSALLKHEVAYVLGQMQDAHAVATLKSVLEDERENPMVRHEAAEALGAIADTQCIELLRKYATHSEPIVADSCIVALDMLDFEQSGSFSYADTGAAAGGEAAALQPAAA</sequence>
<evidence type="ECO:0000256" key="9">
    <source>
        <dbReference type="HAMAP-Rule" id="MF_03101"/>
    </source>
</evidence>
<evidence type="ECO:0000256" key="1">
    <source>
        <dbReference type="ARBA" id="ARBA00000068"/>
    </source>
</evidence>
<feature type="compositionally biased region" description="Low complexity" evidence="10">
    <location>
        <begin position="133"/>
        <end position="142"/>
    </location>
</feature>
<feature type="binding site" evidence="9">
    <location>
        <position position="225"/>
    </location>
    <ligand>
        <name>Fe cation</name>
        <dbReference type="ChEBI" id="CHEBI:24875"/>
        <label>2</label>
    </ligand>
</feature>
<evidence type="ECO:0000256" key="10">
    <source>
        <dbReference type="SAM" id="MobiDB-lite"/>
    </source>
</evidence>
<dbReference type="PANTHER" id="PTHR12697:SF5">
    <property type="entry name" value="DEOXYHYPUSINE HYDROXYLASE"/>
    <property type="match status" value="1"/>
</dbReference>
<feature type="binding site" evidence="9">
    <location>
        <position position="95"/>
    </location>
    <ligand>
        <name>Fe cation</name>
        <dbReference type="ChEBI" id="CHEBI:24875"/>
        <label>1</label>
    </ligand>
</feature>
<evidence type="ECO:0000256" key="8">
    <source>
        <dbReference type="ARBA" id="ARBA00023256"/>
    </source>
</evidence>
<feature type="binding site" evidence="9">
    <location>
        <position position="62"/>
    </location>
    <ligand>
        <name>Fe cation</name>
        <dbReference type="ChEBI" id="CHEBI:24875"/>
        <label>1</label>
    </ligand>
</feature>
<proteinExistence type="inferred from homology"/>
<dbReference type="InterPro" id="IPR016024">
    <property type="entry name" value="ARM-type_fold"/>
</dbReference>
<organism evidence="11 12">
    <name type="scientific">Chlorella ohadii</name>
    <dbReference type="NCBI Taxonomy" id="2649997"/>
    <lineage>
        <taxon>Eukaryota</taxon>
        <taxon>Viridiplantae</taxon>
        <taxon>Chlorophyta</taxon>
        <taxon>core chlorophytes</taxon>
        <taxon>Trebouxiophyceae</taxon>
        <taxon>Chlorellales</taxon>
        <taxon>Chlorellaceae</taxon>
        <taxon>Chlorella clade</taxon>
        <taxon>Chlorella</taxon>
    </lineage>
</organism>
<dbReference type="InterPro" id="IPR004155">
    <property type="entry name" value="PBS_lyase_HEAT"/>
</dbReference>
<keyword evidence="7 9" id="KW-0503">Monooxygenase</keyword>
<evidence type="ECO:0000256" key="6">
    <source>
        <dbReference type="ARBA" id="ARBA00023004"/>
    </source>
</evidence>
<evidence type="ECO:0000256" key="4">
    <source>
        <dbReference type="ARBA" id="ARBA00022737"/>
    </source>
</evidence>
<comment type="function">
    <text evidence="9">Catalyzes the hydroxylation of the N(6)-(4-aminobutyl)-L-lysine intermediate to form hypusine, an essential post-translational modification only found in mature eIF-5A factor.</text>
</comment>
<evidence type="ECO:0000256" key="7">
    <source>
        <dbReference type="ARBA" id="ARBA00023033"/>
    </source>
</evidence>
<dbReference type="InterPro" id="IPR027517">
    <property type="entry name" value="Deoxyhypusine_hydroxylase"/>
</dbReference>
<feature type="binding site" evidence="9">
    <location>
        <position position="61"/>
    </location>
    <ligand>
        <name>Fe cation</name>
        <dbReference type="ChEBI" id="CHEBI:24875"/>
        <label>1</label>
    </ligand>
</feature>
<feature type="binding site" evidence="9">
    <location>
        <position position="193"/>
    </location>
    <ligand>
        <name>Fe cation</name>
        <dbReference type="ChEBI" id="CHEBI:24875"/>
        <label>2</label>
    </ligand>
</feature>
<protein>
    <recommendedName>
        <fullName evidence="9">Deoxyhypusine hydroxylase</fullName>
        <shortName evidence="9">DOHH</shortName>
        <ecNumber evidence="9">1.14.99.29</ecNumber>
    </recommendedName>
    <alternativeName>
        <fullName evidence="9">Deoxyhypusine dioxygenase</fullName>
    </alternativeName>
    <alternativeName>
        <fullName evidence="9">Deoxyhypusine monooxygenase</fullName>
    </alternativeName>
</protein>
<reference evidence="11" key="1">
    <citation type="submission" date="2020-11" db="EMBL/GenBank/DDBJ databases">
        <title>Chlorella ohadii genome sequencing and assembly.</title>
        <authorList>
            <person name="Murik O."/>
            <person name="Treves H."/>
            <person name="Kedem I."/>
            <person name="Shotland Y."/>
            <person name="Kaplan A."/>
        </authorList>
    </citation>
    <scope>NUCLEOTIDE SEQUENCE</scope>
    <source>
        <strain evidence="11">1</strain>
    </source>
</reference>
<dbReference type="GO" id="GO:0046872">
    <property type="term" value="F:metal ion binding"/>
    <property type="evidence" value="ECO:0007669"/>
    <property type="project" value="UniProtKB-KW"/>
</dbReference>
<dbReference type="EC" id="1.14.99.29" evidence="9"/>
<dbReference type="FunFam" id="1.25.10.10:FF:000099">
    <property type="entry name" value="Deoxyhypusine hydroxylase"/>
    <property type="match status" value="1"/>
</dbReference>
<feature type="binding site" evidence="9">
    <location>
        <position position="226"/>
    </location>
    <ligand>
        <name>Fe cation</name>
        <dbReference type="ChEBI" id="CHEBI:24875"/>
        <label>2</label>
    </ligand>
</feature>
<dbReference type="Gene3D" id="1.25.10.10">
    <property type="entry name" value="Leucine-rich Repeat Variant"/>
    <property type="match status" value="2"/>
</dbReference>
<keyword evidence="6 9" id="KW-0408">Iron</keyword>
<dbReference type="Pfam" id="PF13646">
    <property type="entry name" value="HEAT_2"/>
    <property type="match status" value="1"/>
</dbReference>
<gene>
    <name evidence="11" type="ORF">COHA_001724</name>
</gene>
<dbReference type="AlphaFoldDB" id="A0AAD5E1N3"/>
<dbReference type="GO" id="GO:0019135">
    <property type="term" value="F:deoxyhypusine monooxygenase activity"/>
    <property type="evidence" value="ECO:0007669"/>
    <property type="project" value="UniProtKB-UniRule"/>
</dbReference>
<dbReference type="SUPFAM" id="SSF48371">
    <property type="entry name" value="ARM repeat"/>
    <property type="match status" value="2"/>
</dbReference>
<comment type="similarity">
    <text evidence="9">Belongs to the deoxyhypusine hydroxylase family.</text>
</comment>
<dbReference type="PANTHER" id="PTHR12697">
    <property type="entry name" value="PBS LYASE HEAT-LIKE PROTEIN"/>
    <property type="match status" value="1"/>
</dbReference>
<comment type="cofactor">
    <cofactor evidence="9">
        <name>Fe(2+)</name>
        <dbReference type="ChEBI" id="CHEBI:29033"/>
    </cofactor>
    <text evidence="9">Binds 2 Fe(2+) ions per subunit.</text>
</comment>
<comment type="pathway">
    <text evidence="2 9">Protein modification; eIF5A hypusination.</text>
</comment>
<feature type="binding site" evidence="9">
    <location>
        <position position="192"/>
    </location>
    <ligand>
        <name>Fe cation</name>
        <dbReference type="ChEBI" id="CHEBI:24875"/>
        <label>2</label>
    </ligand>
</feature>
<keyword evidence="12" id="KW-1185">Reference proteome</keyword>
<feature type="region of interest" description="Disordered" evidence="10">
    <location>
        <begin position="123"/>
        <end position="143"/>
    </location>
</feature>
<evidence type="ECO:0000256" key="5">
    <source>
        <dbReference type="ARBA" id="ARBA00023002"/>
    </source>
</evidence>
<evidence type="ECO:0000313" key="12">
    <source>
        <dbReference type="Proteomes" id="UP001205105"/>
    </source>
</evidence>
<dbReference type="Proteomes" id="UP001205105">
    <property type="component" value="Unassembled WGS sequence"/>
</dbReference>
<dbReference type="Pfam" id="PF03130">
    <property type="entry name" value="HEAT_PBS"/>
    <property type="match status" value="3"/>
</dbReference>
<dbReference type="SMART" id="SM00567">
    <property type="entry name" value="EZ_HEAT"/>
    <property type="match status" value="6"/>
</dbReference>
<evidence type="ECO:0000256" key="2">
    <source>
        <dbReference type="ARBA" id="ARBA00005041"/>
    </source>
</evidence>
<evidence type="ECO:0000256" key="3">
    <source>
        <dbReference type="ARBA" id="ARBA00022723"/>
    </source>
</evidence>
<comment type="caution">
    <text evidence="11">The sequence shown here is derived from an EMBL/GenBank/DDBJ whole genome shotgun (WGS) entry which is preliminary data.</text>
</comment>
<keyword evidence="8 9" id="KW-0386">Hypusine biosynthesis</keyword>
<keyword evidence="4" id="KW-0677">Repeat</keyword>
<dbReference type="InterPro" id="IPR011989">
    <property type="entry name" value="ARM-like"/>
</dbReference>
<keyword evidence="3 9" id="KW-0479">Metal-binding</keyword>
<dbReference type="HAMAP" id="MF_03101">
    <property type="entry name" value="Deoxyhypusine_hydroxylase"/>
    <property type="match status" value="1"/>
</dbReference>
<dbReference type="EMBL" id="JADXDR010000025">
    <property type="protein sequence ID" value="KAI7844634.1"/>
    <property type="molecule type" value="Genomic_DNA"/>
</dbReference>